<keyword evidence="2" id="KW-0677">Repeat</keyword>
<dbReference type="AlphaFoldDB" id="U6KMK6"/>
<evidence type="ECO:0000256" key="1">
    <source>
        <dbReference type="ARBA" id="ARBA00022441"/>
    </source>
</evidence>
<organism evidence="5 6">
    <name type="scientific">Eimeria tenella</name>
    <name type="common">Coccidian parasite</name>
    <dbReference type="NCBI Taxonomy" id="5802"/>
    <lineage>
        <taxon>Eukaryota</taxon>
        <taxon>Sar</taxon>
        <taxon>Alveolata</taxon>
        <taxon>Apicomplexa</taxon>
        <taxon>Conoidasida</taxon>
        <taxon>Coccidia</taxon>
        <taxon>Eucoccidiorida</taxon>
        <taxon>Eimeriorina</taxon>
        <taxon>Eimeriidae</taxon>
        <taxon>Eimeria</taxon>
    </lineage>
</organism>
<feature type="coiled-coil region" evidence="3">
    <location>
        <begin position="541"/>
        <end position="607"/>
    </location>
</feature>
<gene>
    <name evidence="5" type="ORF">ETH_00007610</name>
</gene>
<feature type="compositionally biased region" description="Low complexity" evidence="4">
    <location>
        <begin position="68"/>
        <end position="84"/>
    </location>
</feature>
<dbReference type="EMBL" id="HG673808">
    <property type="protein sequence ID" value="CDJ38046.1"/>
    <property type="molecule type" value="Genomic_DNA"/>
</dbReference>
<feature type="compositionally biased region" description="Pro residues" evidence="4">
    <location>
        <begin position="113"/>
        <end position="129"/>
    </location>
</feature>
<protein>
    <submittedName>
        <fullName evidence="5">Kelch motif domain-containing protein, related</fullName>
    </submittedName>
</protein>
<dbReference type="SUPFAM" id="SSF117281">
    <property type="entry name" value="Kelch motif"/>
    <property type="match status" value="1"/>
</dbReference>
<accession>U6KMK6</accession>
<dbReference type="PANTHER" id="PTHR46093:SF18">
    <property type="entry name" value="FIBRONECTIN TYPE-III DOMAIN-CONTAINING PROTEIN"/>
    <property type="match status" value="1"/>
</dbReference>
<dbReference type="OMA" id="AGPRCFI"/>
<name>U6KMK6_EIMTE</name>
<evidence type="ECO:0000256" key="3">
    <source>
        <dbReference type="SAM" id="Coils"/>
    </source>
</evidence>
<feature type="compositionally biased region" description="Low complexity" evidence="4">
    <location>
        <begin position="132"/>
        <end position="141"/>
    </location>
</feature>
<dbReference type="VEuPathDB" id="ToxoDB:ETH2_0949100"/>
<feature type="compositionally biased region" description="Low complexity" evidence="4">
    <location>
        <begin position="1"/>
        <end position="37"/>
    </location>
</feature>
<evidence type="ECO:0000256" key="4">
    <source>
        <dbReference type="SAM" id="MobiDB-lite"/>
    </source>
</evidence>
<dbReference type="Gene3D" id="2.120.10.80">
    <property type="entry name" value="Kelch-type beta propeller"/>
    <property type="match status" value="2"/>
</dbReference>
<keyword evidence="6" id="KW-1185">Reference proteome</keyword>
<keyword evidence="1" id="KW-0880">Kelch repeat</keyword>
<evidence type="ECO:0000313" key="5">
    <source>
        <dbReference type="EMBL" id="CDJ38046.1"/>
    </source>
</evidence>
<feature type="region of interest" description="Disordered" evidence="4">
    <location>
        <begin position="1"/>
        <end position="141"/>
    </location>
</feature>
<reference evidence="5" key="2">
    <citation type="submission" date="2013-10" db="EMBL/GenBank/DDBJ databases">
        <authorList>
            <person name="Aslett M."/>
        </authorList>
    </citation>
    <scope>NUCLEOTIDE SEQUENCE [LARGE SCALE GENOMIC DNA]</scope>
    <source>
        <strain evidence="5">Houghton</strain>
    </source>
</reference>
<dbReference type="InterPro" id="IPR015915">
    <property type="entry name" value="Kelch-typ_b-propeller"/>
</dbReference>
<dbReference type="OrthoDB" id="346810at2759"/>
<keyword evidence="3" id="KW-0175">Coiled coil</keyword>
<evidence type="ECO:0000313" key="6">
    <source>
        <dbReference type="Proteomes" id="UP000030747"/>
    </source>
</evidence>
<dbReference type="Pfam" id="PF24681">
    <property type="entry name" value="Kelch_KLHDC2_KLHL20_DRC7"/>
    <property type="match status" value="1"/>
</dbReference>
<dbReference type="GeneID" id="25250724"/>
<dbReference type="VEuPathDB" id="ToxoDB:ETH_00007610"/>
<sequence>MSSGSSSPLSRESPEAAAAAAAAPAAAAAGKKSAAAANSLTETPRQKGKAGDLKPNENSSKGLQRKASSSSSSSNSSSSTSSSSDRATQEQRVQQSLKNLDLWASPTQERPSPQGPRGPPGGPRGPPGGPQGVCPCGGAPSKGSSPPGFILSLAAKWPGSEGASKFAAVDLGENIGLWIGGSAEGHPEFVLYDSKRQKFEAPEESKEQPKAVSGISLTAFAVGGELGALLFGGLSSSESFLNESWFYSLSKSSWRQLSRGVRTPQARCHHAAAAAPHANALFIFGGQAEGGSLLQDTFKFVDGEWEEVLAEDPPAPRSHHSLSVVVGPHSSKSAKQMQHLLLFGGLVSSSDTNELWLLPVSSKQQKWIQIQDAAGPVPAKRHGHSATAAGSRCFIFGGSGRNWLGWEVEFFDLNAFDCEVSSWFEINLLCPLEGPTSHGHAVATGDPDNVLHILAAGDGSGGEGAIYRLAAVCSSLDLAGLRQAVGDLQLVIGDSNERRNEVLNVNKTLKGTVGKVNAAAAAAAEKTAAAAAAWGAVEAKAKAMKQQVAAAQERLEKLEAQAAAAAAAAAEREGAAAKQLQNLESQVDSLFEKVNHFESLLEAAKRQDSSDEEEESE</sequence>
<evidence type="ECO:0000256" key="2">
    <source>
        <dbReference type="ARBA" id="ARBA00022737"/>
    </source>
</evidence>
<dbReference type="PANTHER" id="PTHR46093">
    <property type="entry name" value="ACYL-COA-BINDING DOMAIN-CONTAINING PROTEIN 5"/>
    <property type="match status" value="1"/>
</dbReference>
<proteinExistence type="predicted"/>
<dbReference type="RefSeq" id="XP_013228884.1">
    <property type="nucleotide sequence ID" value="XM_013373430.1"/>
</dbReference>
<dbReference type="Proteomes" id="UP000030747">
    <property type="component" value="Unassembled WGS sequence"/>
</dbReference>
<reference evidence="5" key="1">
    <citation type="submission" date="2013-10" db="EMBL/GenBank/DDBJ databases">
        <title>Genomic analysis of the causative agents of coccidiosis in chickens.</title>
        <authorList>
            <person name="Reid A.J."/>
            <person name="Blake D."/>
            <person name="Billington K."/>
            <person name="Browne H."/>
            <person name="Dunn M."/>
            <person name="Hung S."/>
            <person name="Kawahara F."/>
            <person name="Miranda-Saavedra D."/>
            <person name="Mourier T."/>
            <person name="Nagra H."/>
            <person name="Otto T.D."/>
            <person name="Rawlings N."/>
            <person name="Sanchez A."/>
            <person name="Sanders M."/>
            <person name="Subramaniam C."/>
            <person name="Tay Y."/>
            <person name="Dear P."/>
            <person name="Doerig C."/>
            <person name="Gruber A."/>
            <person name="Parkinson J."/>
            <person name="Shirley M."/>
            <person name="Wan K.L."/>
            <person name="Berriman M."/>
            <person name="Tomley F."/>
            <person name="Pain A."/>
        </authorList>
    </citation>
    <scope>NUCLEOTIDE SEQUENCE [LARGE SCALE GENOMIC DNA]</scope>
    <source>
        <strain evidence="5">Houghton</strain>
    </source>
</reference>